<dbReference type="InterPro" id="IPR006311">
    <property type="entry name" value="TAT_signal"/>
</dbReference>
<dbReference type="AlphaFoldDB" id="A0A917NWU3"/>
<dbReference type="Pfam" id="PF13416">
    <property type="entry name" value="SBP_bac_8"/>
    <property type="match status" value="1"/>
</dbReference>
<dbReference type="EMBL" id="BMKW01000014">
    <property type="protein sequence ID" value="GGJ35770.1"/>
    <property type="molecule type" value="Genomic_DNA"/>
</dbReference>
<keyword evidence="5" id="KW-0813">Transport</keyword>
<dbReference type="GO" id="GO:0042597">
    <property type="term" value="C:periplasmic space"/>
    <property type="evidence" value="ECO:0007669"/>
    <property type="project" value="UniProtKB-SubCell"/>
</dbReference>
<reference evidence="9" key="1">
    <citation type="journal article" date="2014" name="Int. J. Syst. Evol. Microbiol.">
        <title>Complete genome sequence of Corynebacterium casei LMG S-19264T (=DSM 44701T), isolated from a smear-ripened cheese.</title>
        <authorList>
            <consortium name="US DOE Joint Genome Institute (JGI-PGF)"/>
            <person name="Walter F."/>
            <person name="Albersmeier A."/>
            <person name="Kalinowski J."/>
            <person name="Ruckert C."/>
        </authorList>
    </citation>
    <scope>NUCLEOTIDE SEQUENCE</scope>
    <source>
        <strain evidence="9">CGMCC 1.3617</strain>
    </source>
</reference>
<evidence type="ECO:0000313" key="9">
    <source>
        <dbReference type="EMBL" id="GGJ35770.1"/>
    </source>
</evidence>
<dbReference type="SUPFAM" id="SSF53850">
    <property type="entry name" value="Periplasmic binding protein-like II"/>
    <property type="match status" value="1"/>
</dbReference>
<evidence type="ECO:0000256" key="5">
    <source>
        <dbReference type="ARBA" id="ARBA00022448"/>
    </source>
</evidence>
<comment type="subcellular location">
    <subcellularLocation>
        <location evidence="1">Periplasm</location>
    </subcellularLocation>
</comment>
<evidence type="ECO:0000256" key="2">
    <source>
        <dbReference type="ARBA" id="ARBA00008520"/>
    </source>
</evidence>
<evidence type="ECO:0000256" key="6">
    <source>
        <dbReference type="ARBA" id="ARBA00022729"/>
    </source>
</evidence>
<keyword evidence="10" id="KW-1185">Reference proteome</keyword>
<name>A0A917NWU3_9PROT</name>
<dbReference type="Gene3D" id="3.40.190.10">
    <property type="entry name" value="Periplasmic binding protein-like II"/>
    <property type="match status" value="2"/>
</dbReference>
<dbReference type="InterPro" id="IPR006059">
    <property type="entry name" value="SBP"/>
</dbReference>
<protein>
    <recommendedName>
        <fullName evidence="4">sn-glycerol-3-phosphate-binding periplasmic protein UgpB</fullName>
    </recommendedName>
</protein>
<comment type="function">
    <text evidence="7">Part of the ABC transporter complex UgpBAEC involved in sn-glycerol-3-phosphate (G3P) import. Binds G3P.</text>
</comment>
<gene>
    <name evidence="9" type="ORF">GCM10011320_49410</name>
</gene>
<dbReference type="PANTHER" id="PTHR43649:SF31">
    <property type="entry name" value="SN-GLYCEROL-3-PHOSPHATE-BINDING PERIPLASMIC PROTEIN UGPB"/>
    <property type="match status" value="1"/>
</dbReference>
<dbReference type="Proteomes" id="UP000661507">
    <property type="component" value="Unassembled WGS sequence"/>
</dbReference>
<evidence type="ECO:0000256" key="8">
    <source>
        <dbReference type="SAM" id="SignalP"/>
    </source>
</evidence>
<proteinExistence type="inferred from homology"/>
<dbReference type="PROSITE" id="PS51318">
    <property type="entry name" value="TAT"/>
    <property type="match status" value="1"/>
</dbReference>
<dbReference type="InterPro" id="IPR050490">
    <property type="entry name" value="Bact_solute-bd_prot1"/>
</dbReference>
<organism evidence="9 10">
    <name type="scientific">Neoroseomonas lacus</name>
    <dbReference type="NCBI Taxonomy" id="287609"/>
    <lineage>
        <taxon>Bacteria</taxon>
        <taxon>Pseudomonadati</taxon>
        <taxon>Pseudomonadota</taxon>
        <taxon>Alphaproteobacteria</taxon>
        <taxon>Acetobacterales</taxon>
        <taxon>Acetobacteraceae</taxon>
        <taxon>Neoroseomonas</taxon>
    </lineage>
</organism>
<sequence>MGDYAVMQRRTLLAGAATLGLAAPALAQAPVEIQFWHGLAQPLGGLLEQRVTAFNASQPRFKVVPTYRGSYPETMVAAIAAFRANSAPHIVQMFEVGTGTMMAAGRAIKPVHELLAETGVQIDFNDYLPGVRGYYSLADGRMMSMPFNSSTAIVWYNKDAFRRAGLDPDRFPTTYQALAEVLAKLKAGGSDVPMSTAWPTWAHVENFSAIHDIPLATKGNGFGGLDTEMRINNPVMLRHMQNLVDWQKAGLFRYGGRTNVGEPAFPKGECAILTTSSGFRARVQREAQFSWGVAMLPYYEGTPRAPLNSIIGGASFWAMTKGPAAGGGRTPDEYRGVAEFFRYISQPEVDAQWHMDTGYVPVRRASYAIARDRGFYRENPGADVPIEQLLRGGGQLTENSRGIRLGGFVEIRTIMEEEMERAFQGQQTAEQVLVNSTTRANQVLRNFERANRG</sequence>
<evidence type="ECO:0000313" key="10">
    <source>
        <dbReference type="Proteomes" id="UP000661507"/>
    </source>
</evidence>
<keyword evidence="6 8" id="KW-0732">Signal</keyword>
<feature type="signal peptide" evidence="8">
    <location>
        <begin position="1"/>
        <end position="27"/>
    </location>
</feature>
<dbReference type="CDD" id="cd14748">
    <property type="entry name" value="PBP2_UgpB"/>
    <property type="match status" value="1"/>
</dbReference>
<evidence type="ECO:0000256" key="7">
    <source>
        <dbReference type="ARBA" id="ARBA00034473"/>
    </source>
</evidence>
<accession>A0A917NWU3</accession>
<dbReference type="PANTHER" id="PTHR43649">
    <property type="entry name" value="ARABINOSE-BINDING PROTEIN-RELATED"/>
    <property type="match status" value="1"/>
</dbReference>
<dbReference type="NCBIfam" id="NF008211">
    <property type="entry name" value="PRK10974.1"/>
    <property type="match status" value="1"/>
</dbReference>
<comment type="subunit">
    <text evidence="3">The complex is composed of two ATP-binding proteins (UgpC), two transmembrane proteins (UgpA and UgpE) and a solute-binding protein (UgpB).</text>
</comment>
<comment type="caution">
    <text evidence="9">The sequence shown here is derived from an EMBL/GenBank/DDBJ whole genome shotgun (WGS) entry which is preliminary data.</text>
</comment>
<comment type="similarity">
    <text evidence="2">Belongs to the bacterial solute-binding protein 1 family.</text>
</comment>
<evidence type="ECO:0000256" key="3">
    <source>
        <dbReference type="ARBA" id="ARBA00011557"/>
    </source>
</evidence>
<evidence type="ECO:0000256" key="4">
    <source>
        <dbReference type="ARBA" id="ARBA00017470"/>
    </source>
</evidence>
<reference evidence="9" key="2">
    <citation type="submission" date="2020-09" db="EMBL/GenBank/DDBJ databases">
        <authorList>
            <person name="Sun Q."/>
            <person name="Zhou Y."/>
        </authorList>
    </citation>
    <scope>NUCLEOTIDE SEQUENCE</scope>
    <source>
        <strain evidence="9">CGMCC 1.3617</strain>
    </source>
</reference>
<evidence type="ECO:0000256" key="1">
    <source>
        <dbReference type="ARBA" id="ARBA00004418"/>
    </source>
</evidence>
<feature type="chain" id="PRO_5036905101" description="sn-glycerol-3-phosphate-binding periplasmic protein UgpB" evidence="8">
    <location>
        <begin position="28"/>
        <end position="453"/>
    </location>
</feature>